<dbReference type="AlphaFoldDB" id="A0A811RBQ5"/>
<evidence type="ECO:0000256" key="1">
    <source>
        <dbReference type="SAM" id="Phobius"/>
    </source>
</evidence>
<dbReference type="Gene3D" id="2.120.10.30">
    <property type="entry name" value="TolB, C-terminal domain"/>
    <property type="match status" value="1"/>
</dbReference>
<evidence type="ECO:0000313" key="3">
    <source>
        <dbReference type="Proteomes" id="UP000604825"/>
    </source>
</evidence>
<evidence type="ECO:0000313" key="2">
    <source>
        <dbReference type="EMBL" id="CAD6267471.1"/>
    </source>
</evidence>
<proteinExistence type="predicted"/>
<dbReference type="InterPro" id="IPR011042">
    <property type="entry name" value="6-blade_b-propeller_TolB-like"/>
</dbReference>
<protein>
    <submittedName>
        <fullName evidence="2">Uncharacterized protein</fullName>
    </submittedName>
</protein>
<keyword evidence="1" id="KW-1133">Transmembrane helix</keyword>
<sequence length="287" mass="32067">MAFHPEFMTNGRFFVSYNCDSSTSPVCGAGTCWGSAAEMAPSCAGNSRLFIRSEEDLHHGFALPAHIIFLPASWRTDPVRPSDSDGYLYLVTGNGDFSKKREEKTDGQVTVPLEIEKPEIFAAGLNNPNGCSFDSNRPAYLYCADVNEEQQAQRLCSGPHRQVLQEQPCALQWLHRHHWACAVLDAFVLATRGVFRLVPPSLCGVTQPLPQPARGAGWVLSVLGYALLFALYLVWMTVFGGGGQIKRSCNECFREISCCTFYFWGTRKRSARITKKKRVRWTWELAA</sequence>
<dbReference type="Proteomes" id="UP000604825">
    <property type="component" value="Unassembled WGS sequence"/>
</dbReference>
<feature type="transmembrane region" description="Helical" evidence="1">
    <location>
        <begin position="216"/>
        <end position="238"/>
    </location>
</feature>
<dbReference type="PANTHER" id="PTHR19328">
    <property type="entry name" value="HEDGEHOG-INTERACTING PROTEIN"/>
    <property type="match status" value="1"/>
</dbReference>
<keyword evidence="1" id="KW-0472">Membrane</keyword>
<keyword evidence="3" id="KW-1185">Reference proteome</keyword>
<gene>
    <name evidence="2" type="ORF">NCGR_LOCUS50776</name>
</gene>
<dbReference type="EMBL" id="CAJGYO010000014">
    <property type="protein sequence ID" value="CAD6267471.1"/>
    <property type="molecule type" value="Genomic_DNA"/>
</dbReference>
<name>A0A811RBQ5_9POAL</name>
<accession>A0A811RBQ5</accession>
<keyword evidence="1" id="KW-0812">Transmembrane</keyword>
<organism evidence="2 3">
    <name type="scientific">Miscanthus lutarioriparius</name>
    <dbReference type="NCBI Taxonomy" id="422564"/>
    <lineage>
        <taxon>Eukaryota</taxon>
        <taxon>Viridiplantae</taxon>
        <taxon>Streptophyta</taxon>
        <taxon>Embryophyta</taxon>
        <taxon>Tracheophyta</taxon>
        <taxon>Spermatophyta</taxon>
        <taxon>Magnoliopsida</taxon>
        <taxon>Liliopsida</taxon>
        <taxon>Poales</taxon>
        <taxon>Poaceae</taxon>
        <taxon>PACMAD clade</taxon>
        <taxon>Panicoideae</taxon>
        <taxon>Andropogonodae</taxon>
        <taxon>Andropogoneae</taxon>
        <taxon>Saccharinae</taxon>
        <taxon>Miscanthus</taxon>
    </lineage>
</organism>
<reference evidence="2" key="1">
    <citation type="submission" date="2020-10" db="EMBL/GenBank/DDBJ databases">
        <authorList>
            <person name="Han B."/>
            <person name="Lu T."/>
            <person name="Zhao Q."/>
            <person name="Huang X."/>
            <person name="Zhao Y."/>
        </authorList>
    </citation>
    <scope>NUCLEOTIDE SEQUENCE</scope>
</reference>
<comment type="caution">
    <text evidence="2">The sequence shown here is derived from an EMBL/GenBank/DDBJ whole genome shotgun (WGS) entry which is preliminary data.</text>
</comment>
<dbReference type="PANTHER" id="PTHR19328:SF13">
    <property type="entry name" value="HIPL1 PROTEIN"/>
    <property type="match status" value="1"/>
</dbReference>
<dbReference type="OrthoDB" id="10266706at2759"/>